<dbReference type="InterPro" id="IPR002885">
    <property type="entry name" value="PPR_rpt"/>
</dbReference>
<sequence length="258" mass="28782">MSQGVRADYYTFEALLSSCASPESVELGKRVHELLIRSPYVGNTELNNKLLKKCVTCGSMRDVRKVFDRVRERNIWHLMLNGYVNNGEGDEGLLLFRQMRKVGLVPNKETFVAVLSACASAGAVEEGFIHFNSMKNEYGFDPGIEHYLGVINVLGYTGHVNEAMEFIETMPIGLTAEIWEAMVNFARVHGDIEIEDRAGELLVGLDSSKAVSKKLPAPPPKKQSAINMLEGKDEVSQYRSTNPYKGDMYEKLKGLNGR</sequence>
<dbReference type="Gene3D" id="1.25.40.10">
    <property type="entry name" value="Tetratricopeptide repeat domain"/>
    <property type="match status" value="1"/>
</dbReference>
<organism evidence="3 4">
    <name type="scientific">Actinidia chinensis var. chinensis</name>
    <name type="common">Chinese soft-hair kiwi</name>
    <dbReference type="NCBI Taxonomy" id="1590841"/>
    <lineage>
        <taxon>Eukaryota</taxon>
        <taxon>Viridiplantae</taxon>
        <taxon>Streptophyta</taxon>
        <taxon>Embryophyta</taxon>
        <taxon>Tracheophyta</taxon>
        <taxon>Spermatophyta</taxon>
        <taxon>Magnoliopsida</taxon>
        <taxon>eudicotyledons</taxon>
        <taxon>Gunneridae</taxon>
        <taxon>Pentapetalae</taxon>
        <taxon>asterids</taxon>
        <taxon>Ericales</taxon>
        <taxon>Actinidiaceae</taxon>
        <taxon>Actinidia</taxon>
    </lineage>
</organism>
<dbReference type="GO" id="GO:0003723">
    <property type="term" value="F:RNA binding"/>
    <property type="evidence" value="ECO:0007669"/>
    <property type="project" value="InterPro"/>
</dbReference>
<dbReference type="Gramene" id="PSS01961">
    <property type="protein sequence ID" value="PSS01961"/>
    <property type="gene ID" value="CEY00_Acc23317"/>
</dbReference>
<dbReference type="AlphaFoldDB" id="A0A2R6Q5F5"/>
<dbReference type="Pfam" id="PF13041">
    <property type="entry name" value="PPR_2"/>
    <property type="match status" value="1"/>
</dbReference>
<evidence type="ECO:0000256" key="2">
    <source>
        <dbReference type="PROSITE-ProRule" id="PRU00708"/>
    </source>
</evidence>
<dbReference type="InterPro" id="IPR011990">
    <property type="entry name" value="TPR-like_helical_dom_sf"/>
</dbReference>
<dbReference type="InParanoid" id="A0A2R6Q5F5"/>
<dbReference type="InterPro" id="IPR046960">
    <property type="entry name" value="PPR_At4g14850-like_plant"/>
</dbReference>
<dbReference type="PANTHER" id="PTHR47926:SF353">
    <property type="entry name" value="DYW DOMAIN-CONTAINING PROTEIN"/>
    <property type="match status" value="1"/>
</dbReference>
<dbReference type="EMBL" id="NKQK01000020">
    <property type="protein sequence ID" value="PSS01961.1"/>
    <property type="molecule type" value="Genomic_DNA"/>
</dbReference>
<dbReference type="NCBIfam" id="TIGR00756">
    <property type="entry name" value="PPR"/>
    <property type="match status" value="1"/>
</dbReference>
<evidence type="ECO:0000313" key="3">
    <source>
        <dbReference type="EMBL" id="PSS01961.1"/>
    </source>
</evidence>
<name>A0A2R6Q5F5_ACTCC</name>
<dbReference type="OrthoDB" id="185373at2759"/>
<evidence type="ECO:0000256" key="1">
    <source>
        <dbReference type="ARBA" id="ARBA00022737"/>
    </source>
</evidence>
<evidence type="ECO:0000313" key="4">
    <source>
        <dbReference type="Proteomes" id="UP000241394"/>
    </source>
</evidence>
<accession>A0A2R6Q5F5</accession>
<dbReference type="STRING" id="1590841.A0A2R6Q5F5"/>
<dbReference type="OMA" id="RERNIWH"/>
<dbReference type="GO" id="GO:0009451">
    <property type="term" value="P:RNA modification"/>
    <property type="evidence" value="ECO:0007669"/>
    <property type="project" value="InterPro"/>
</dbReference>
<protein>
    <submittedName>
        <fullName evidence="3">Pentatricopeptide repeat-containing protein</fullName>
    </submittedName>
</protein>
<keyword evidence="4" id="KW-1185">Reference proteome</keyword>
<dbReference type="PANTHER" id="PTHR47926">
    <property type="entry name" value="PENTATRICOPEPTIDE REPEAT-CONTAINING PROTEIN"/>
    <property type="match status" value="1"/>
</dbReference>
<gene>
    <name evidence="3" type="ORF">CEY00_Acc23317</name>
</gene>
<proteinExistence type="predicted"/>
<feature type="repeat" description="PPR" evidence="2">
    <location>
        <begin position="72"/>
        <end position="106"/>
    </location>
</feature>
<comment type="caution">
    <text evidence="3">The sequence shown here is derived from an EMBL/GenBank/DDBJ whole genome shotgun (WGS) entry which is preliminary data.</text>
</comment>
<dbReference type="Proteomes" id="UP000241394">
    <property type="component" value="Chromosome LG20"/>
</dbReference>
<reference evidence="4" key="2">
    <citation type="journal article" date="2018" name="BMC Genomics">
        <title>A manually annotated Actinidia chinensis var. chinensis (kiwifruit) genome highlights the challenges associated with draft genomes and gene prediction in plants.</title>
        <authorList>
            <person name="Pilkington S.M."/>
            <person name="Crowhurst R."/>
            <person name="Hilario E."/>
            <person name="Nardozza S."/>
            <person name="Fraser L."/>
            <person name="Peng Y."/>
            <person name="Gunaseelan K."/>
            <person name="Simpson R."/>
            <person name="Tahir J."/>
            <person name="Deroles S.C."/>
            <person name="Templeton K."/>
            <person name="Luo Z."/>
            <person name="Davy M."/>
            <person name="Cheng C."/>
            <person name="McNeilage M."/>
            <person name="Scaglione D."/>
            <person name="Liu Y."/>
            <person name="Zhang Q."/>
            <person name="Datson P."/>
            <person name="De Silva N."/>
            <person name="Gardiner S.E."/>
            <person name="Bassett H."/>
            <person name="Chagne D."/>
            <person name="McCallum J."/>
            <person name="Dzierzon H."/>
            <person name="Deng C."/>
            <person name="Wang Y.Y."/>
            <person name="Barron L."/>
            <person name="Manako K."/>
            <person name="Bowen J."/>
            <person name="Foster T.M."/>
            <person name="Erridge Z.A."/>
            <person name="Tiffin H."/>
            <person name="Waite C.N."/>
            <person name="Davies K.M."/>
            <person name="Grierson E.P."/>
            <person name="Laing W.A."/>
            <person name="Kirk R."/>
            <person name="Chen X."/>
            <person name="Wood M."/>
            <person name="Montefiori M."/>
            <person name="Brummell D.A."/>
            <person name="Schwinn K.E."/>
            <person name="Catanach A."/>
            <person name="Fullerton C."/>
            <person name="Li D."/>
            <person name="Meiyalaghan S."/>
            <person name="Nieuwenhuizen N."/>
            <person name="Read N."/>
            <person name="Prakash R."/>
            <person name="Hunter D."/>
            <person name="Zhang H."/>
            <person name="McKenzie M."/>
            <person name="Knabel M."/>
            <person name="Harris A."/>
            <person name="Allan A.C."/>
            <person name="Gleave A."/>
            <person name="Chen A."/>
            <person name="Janssen B.J."/>
            <person name="Plunkett B."/>
            <person name="Ampomah-Dwamena C."/>
            <person name="Voogd C."/>
            <person name="Leif D."/>
            <person name="Lafferty D."/>
            <person name="Souleyre E.J.F."/>
            <person name="Varkonyi-Gasic E."/>
            <person name="Gambi F."/>
            <person name="Hanley J."/>
            <person name="Yao J.L."/>
            <person name="Cheung J."/>
            <person name="David K.M."/>
            <person name="Warren B."/>
            <person name="Marsh K."/>
            <person name="Snowden K.C."/>
            <person name="Lin-Wang K."/>
            <person name="Brian L."/>
            <person name="Martinez-Sanchez M."/>
            <person name="Wang M."/>
            <person name="Ileperuma N."/>
            <person name="Macnee N."/>
            <person name="Campin R."/>
            <person name="McAtee P."/>
            <person name="Drummond R.S.M."/>
            <person name="Espley R.V."/>
            <person name="Ireland H.S."/>
            <person name="Wu R."/>
            <person name="Atkinson R.G."/>
            <person name="Karunairetnam S."/>
            <person name="Bulley S."/>
            <person name="Chunkath S."/>
            <person name="Hanley Z."/>
            <person name="Storey R."/>
            <person name="Thrimawithana A.H."/>
            <person name="Thomson S."/>
            <person name="David C."/>
            <person name="Testolin R."/>
            <person name="Huang H."/>
            <person name="Hellens R.P."/>
            <person name="Schaffer R.J."/>
        </authorList>
    </citation>
    <scope>NUCLEOTIDE SEQUENCE [LARGE SCALE GENOMIC DNA]</scope>
    <source>
        <strain evidence="4">cv. Red5</strain>
    </source>
</reference>
<keyword evidence="1" id="KW-0677">Repeat</keyword>
<reference evidence="3 4" key="1">
    <citation type="submission" date="2017-07" db="EMBL/GenBank/DDBJ databases">
        <title>An improved, manually edited Actinidia chinensis var. chinensis (kiwifruit) genome highlights the challenges associated with draft genomes and gene prediction in plants.</title>
        <authorList>
            <person name="Pilkington S."/>
            <person name="Crowhurst R."/>
            <person name="Hilario E."/>
            <person name="Nardozza S."/>
            <person name="Fraser L."/>
            <person name="Peng Y."/>
            <person name="Gunaseelan K."/>
            <person name="Simpson R."/>
            <person name="Tahir J."/>
            <person name="Deroles S."/>
            <person name="Templeton K."/>
            <person name="Luo Z."/>
            <person name="Davy M."/>
            <person name="Cheng C."/>
            <person name="Mcneilage M."/>
            <person name="Scaglione D."/>
            <person name="Liu Y."/>
            <person name="Zhang Q."/>
            <person name="Datson P."/>
            <person name="De Silva N."/>
            <person name="Gardiner S."/>
            <person name="Bassett H."/>
            <person name="Chagne D."/>
            <person name="Mccallum J."/>
            <person name="Dzierzon H."/>
            <person name="Deng C."/>
            <person name="Wang Y.-Y."/>
            <person name="Barron N."/>
            <person name="Manako K."/>
            <person name="Bowen J."/>
            <person name="Foster T."/>
            <person name="Erridge Z."/>
            <person name="Tiffin H."/>
            <person name="Waite C."/>
            <person name="Davies K."/>
            <person name="Grierson E."/>
            <person name="Laing W."/>
            <person name="Kirk R."/>
            <person name="Chen X."/>
            <person name="Wood M."/>
            <person name="Montefiori M."/>
            <person name="Brummell D."/>
            <person name="Schwinn K."/>
            <person name="Catanach A."/>
            <person name="Fullerton C."/>
            <person name="Li D."/>
            <person name="Meiyalaghan S."/>
            <person name="Nieuwenhuizen N."/>
            <person name="Read N."/>
            <person name="Prakash R."/>
            <person name="Hunter D."/>
            <person name="Zhang H."/>
            <person name="Mckenzie M."/>
            <person name="Knabel M."/>
            <person name="Harris A."/>
            <person name="Allan A."/>
            <person name="Chen A."/>
            <person name="Janssen B."/>
            <person name="Plunkett B."/>
            <person name="Dwamena C."/>
            <person name="Voogd C."/>
            <person name="Leif D."/>
            <person name="Lafferty D."/>
            <person name="Souleyre E."/>
            <person name="Varkonyi-Gasic E."/>
            <person name="Gambi F."/>
            <person name="Hanley J."/>
            <person name="Yao J.-L."/>
            <person name="Cheung J."/>
            <person name="David K."/>
            <person name="Warren B."/>
            <person name="Marsh K."/>
            <person name="Snowden K."/>
            <person name="Lin-Wang K."/>
            <person name="Brian L."/>
            <person name="Martinez-Sanchez M."/>
            <person name="Wang M."/>
            <person name="Ileperuma N."/>
            <person name="Macnee N."/>
            <person name="Campin R."/>
            <person name="Mcatee P."/>
            <person name="Drummond R."/>
            <person name="Espley R."/>
            <person name="Ireland H."/>
            <person name="Wu R."/>
            <person name="Atkinson R."/>
            <person name="Karunairetnam S."/>
            <person name="Bulley S."/>
            <person name="Chunkath S."/>
            <person name="Hanley Z."/>
            <person name="Storey R."/>
            <person name="Thrimawithana A."/>
            <person name="Thomson S."/>
            <person name="David C."/>
            <person name="Testolin R."/>
        </authorList>
    </citation>
    <scope>NUCLEOTIDE SEQUENCE [LARGE SCALE GENOMIC DNA]</scope>
    <source>
        <strain evidence="4">cv. Red5</strain>
        <tissue evidence="3">Young leaf</tissue>
    </source>
</reference>
<dbReference type="PROSITE" id="PS51375">
    <property type="entry name" value="PPR"/>
    <property type="match status" value="1"/>
</dbReference>